<evidence type="ECO:0000256" key="1">
    <source>
        <dbReference type="SAM" id="MobiDB-lite"/>
    </source>
</evidence>
<gene>
    <name evidence="3" type="ORF">FHU39_003165</name>
</gene>
<accession>A0A839N7A1</accession>
<proteinExistence type="predicted"/>
<keyword evidence="4" id="KW-1185">Reference proteome</keyword>
<keyword evidence="2" id="KW-0812">Transmembrane</keyword>
<keyword evidence="2" id="KW-0472">Membrane</keyword>
<feature type="region of interest" description="Disordered" evidence="1">
    <location>
        <begin position="96"/>
        <end position="198"/>
    </location>
</feature>
<evidence type="ECO:0000256" key="2">
    <source>
        <dbReference type="SAM" id="Phobius"/>
    </source>
</evidence>
<reference evidence="3 4" key="1">
    <citation type="submission" date="2020-08" db="EMBL/GenBank/DDBJ databases">
        <title>Sequencing the genomes of 1000 actinobacteria strains.</title>
        <authorList>
            <person name="Klenk H.-P."/>
        </authorList>
    </citation>
    <scope>NUCLEOTIDE SEQUENCE [LARGE SCALE GENOMIC DNA]</scope>
    <source>
        <strain evidence="3 4">DSM 105369</strain>
    </source>
</reference>
<protein>
    <submittedName>
        <fullName evidence="3">Uncharacterized protein</fullName>
    </submittedName>
</protein>
<dbReference type="AlphaFoldDB" id="A0A839N7A1"/>
<dbReference type="Proteomes" id="UP000559182">
    <property type="component" value="Unassembled WGS sequence"/>
</dbReference>
<feature type="transmembrane region" description="Helical" evidence="2">
    <location>
        <begin position="54"/>
        <end position="75"/>
    </location>
</feature>
<comment type="caution">
    <text evidence="3">The sequence shown here is derived from an EMBL/GenBank/DDBJ whole genome shotgun (WGS) entry which is preliminary data.</text>
</comment>
<keyword evidence="2" id="KW-1133">Transmembrane helix</keyword>
<evidence type="ECO:0000313" key="4">
    <source>
        <dbReference type="Proteomes" id="UP000559182"/>
    </source>
</evidence>
<name>A0A839N7A1_9MICO</name>
<evidence type="ECO:0000313" key="3">
    <source>
        <dbReference type="EMBL" id="MBB2893147.1"/>
    </source>
</evidence>
<dbReference type="RefSeq" id="WP_183321497.1">
    <property type="nucleotide sequence ID" value="NZ_JACHVQ010000002.1"/>
</dbReference>
<feature type="compositionally biased region" description="Low complexity" evidence="1">
    <location>
        <begin position="135"/>
        <end position="184"/>
    </location>
</feature>
<feature type="compositionally biased region" description="Low complexity" evidence="1">
    <location>
        <begin position="96"/>
        <end position="116"/>
    </location>
</feature>
<dbReference type="EMBL" id="JACHVQ010000002">
    <property type="protein sequence ID" value="MBB2893147.1"/>
    <property type="molecule type" value="Genomic_DNA"/>
</dbReference>
<feature type="compositionally biased region" description="Polar residues" evidence="1">
    <location>
        <begin position="122"/>
        <end position="134"/>
    </location>
</feature>
<sequence>MSQHHDDDDLERRLRAAFTAKAEQIGPHDLDTDREDAVAALLREPARPGRVRKVVSGIGILAAAAAAVGVVALAIHPSQQHTTTALHPVTTAASTGVVSVAPPTQTTPSTTAGETPHMGQATPDNQVGTQSQPLTTTTTTTTSTSTTTTPPSSSTTRTALSAGGTQGSSSSSTSSSSTPTDRSGAIPLDGQRTVPVPEGLTWEVTAETDRTRTVRITYLPTDIEAWWGTHLPAQGWEESADHGWTIPGTAYAVSPITDKGSFTVTW</sequence>
<organism evidence="3 4">
    <name type="scientific">Flexivirga oryzae</name>
    <dbReference type="NCBI Taxonomy" id="1794944"/>
    <lineage>
        <taxon>Bacteria</taxon>
        <taxon>Bacillati</taxon>
        <taxon>Actinomycetota</taxon>
        <taxon>Actinomycetes</taxon>
        <taxon>Micrococcales</taxon>
        <taxon>Dermacoccaceae</taxon>
        <taxon>Flexivirga</taxon>
    </lineage>
</organism>